<gene>
    <name evidence="1" type="primary">Mo02992</name>
    <name evidence="1" type="ORF">E5Q_02992</name>
</gene>
<name>G7E0G6_MIXOS</name>
<comment type="caution">
    <text evidence="1">The sequence shown here is derived from an EMBL/GenBank/DDBJ whole genome shotgun (WGS) entry which is preliminary data.</text>
</comment>
<accession>G7E0G6</accession>
<dbReference type="InParanoid" id="G7E0G6"/>
<evidence type="ECO:0000313" key="1">
    <source>
        <dbReference type="EMBL" id="GAA96326.1"/>
    </source>
</evidence>
<sequence>MSRRQCTGHFLPPNNNKSAVNVFAKKLAYHQRGTASLTSAGPHAAYCTSPGHRRASRFDTTSPISA</sequence>
<dbReference type="EMBL" id="BABT02000078">
    <property type="protein sequence ID" value="GAA96326.1"/>
    <property type="molecule type" value="Genomic_DNA"/>
</dbReference>
<keyword evidence="2" id="KW-1185">Reference proteome</keyword>
<dbReference type="HOGENOM" id="CLU_2831722_0_0_1"/>
<dbReference type="Proteomes" id="UP000009131">
    <property type="component" value="Unassembled WGS sequence"/>
</dbReference>
<proteinExistence type="predicted"/>
<organism evidence="1 2">
    <name type="scientific">Mixia osmundae (strain CBS 9802 / IAM 14324 / JCM 22182 / KY 12970)</name>
    <dbReference type="NCBI Taxonomy" id="764103"/>
    <lineage>
        <taxon>Eukaryota</taxon>
        <taxon>Fungi</taxon>
        <taxon>Dikarya</taxon>
        <taxon>Basidiomycota</taxon>
        <taxon>Pucciniomycotina</taxon>
        <taxon>Mixiomycetes</taxon>
        <taxon>Mixiales</taxon>
        <taxon>Mixiaceae</taxon>
        <taxon>Mixia</taxon>
    </lineage>
</organism>
<dbReference type="RefSeq" id="XP_014566920.1">
    <property type="nucleotide sequence ID" value="XM_014711434.1"/>
</dbReference>
<protein>
    <submittedName>
        <fullName evidence="1">Uncharacterized protein</fullName>
    </submittedName>
</protein>
<reference evidence="1 2" key="1">
    <citation type="journal article" date="2011" name="J. Gen. Appl. Microbiol.">
        <title>Draft genome sequencing of the enigmatic basidiomycete Mixia osmundae.</title>
        <authorList>
            <person name="Nishida H."/>
            <person name="Nagatsuka Y."/>
            <person name="Sugiyama J."/>
        </authorList>
    </citation>
    <scope>NUCLEOTIDE SEQUENCE [LARGE SCALE GENOMIC DNA]</scope>
    <source>
        <strain evidence="2">CBS 9802 / IAM 14324 / JCM 22182 / KY 12970</strain>
    </source>
</reference>
<dbReference type="AlphaFoldDB" id="G7E0G6"/>
<evidence type="ECO:0000313" key="2">
    <source>
        <dbReference type="Proteomes" id="UP000009131"/>
    </source>
</evidence>
<reference evidence="1 2" key="2">
    <citation type="journal article" date="2012" name="Open Biol.">
        <title>Characteristics of nucleosomes and linker DNA regions on the genome of the basidiomycete Mixia osmundae revealed by mono- and dinucleosome mapping.</title>
        <authorList>
            <person name="Nishida H."/>
            <person name="Kondo S."/>
            <person name="Matsumoto T."/>
            <person name="Suzuki Y."/>
            <person name="Yoshikawa H."/>
            <person name="Taylor T.D."/>
            <person name="Sugiyama J."/>
        </authorList>
    </citation>
    <scope>NUCLEOTIDE SEQUENCE [LARGE SCALE GENOMIC DNA]</scope>
    <source>
        <strain evidence="2">CBS 9802 / IAM 14324 / JCM 22182 / KY 12970</strain>
    </source>
</reference>